<dbReference type="NCBIfam" id="TIGR04256">
    <property type="entry name" value="GxxExxY"/>
    <property type="match status" value="1"/>
</dbReference>
<name>A0A1F5ZQ17_9BACT</name>
<accession>A0A1F5ZQ17</accession>
<comment type="caution">
    <text evidence="1">The sequence shown here is derived from an EMBL/GenBank/DDBJ whole genome shotgun (WGS) entry which is preliminary data.</text>
</comment>
<evidence type="ECO:0008006" key="3">
    <source>
        <dbReference type="Google" id="ProtNLM"/>
    </source>
</evidence>
<dbReference type="Proteomes" id="UP000177383">
    <property type="component" value="Unassembled WGS sequence"/>
</dbReference>
<dbReference type="AlphaFoldDB" id="A0A1F5ZQ17"/>
<organism evidence="1 2">
    <name type="scientific">Candidatus Gottesmanbacteria bacterium RIFCSPHIGHO2_01_FULL_39_10</name>
    <dbReference type="NCBI Taxonomy" id="1798375"/>
    <lineage>
        <taxon>Bacteria</taxon>
        <taxon>Candidatus Gottesmaniibacteriota</taxon>
    </lineage>
</organism>
<evidence type="ECO:0000313" key="1">
    <source>
        <dbReference type="EMBL" id="OGG14483.1"/>
    </source>
</evidence>
<gene>
    <name evidence="1" type="ORF">A2773_05985</name>
</gene>
<dbReference type="InterPro" id="IPR026350">
    <property type="entry name" value="GxxExxY"/>
</dbReference>
<evidence type="ECO:0000313" key="2">
    <source>
        <dbReference type="Proteomes" id="UP000177383"/>
    </source>
</evidence>
<dbReference type="Pfam" id="PF13366">
    <property type="entry name" value="PDDEXK_3"/>
    <property type="match status" value="1"/>
</dbReference>
<reference evidence="1 2" key="1">
    <citation type="journal article" date="2016" name="Nat. Commun.">
        <title>Thousands of microbial genomes shed light on interconnected biogeochemical processes in an aquifer system.</title>
        <authorList>
            <person name="Anantharaman K."/>
            <person name="Brown C.T."/>
            <person name="Hug L.A."/>
            <person name="Sharon I."/>
            <person name="Castelle C.J."/>
            <person name="Probst A.J."/>
            <person name="Thomas B.C."/>
            <person name="Singh A."/>
            <person name="Wilkins M.J."/>
            <person name="Karaoz U."/>
            <person name="Brodie E.L."/>
            <person name="Williams K.H."/>
            <person name="Hubbard S.S."/>
            <person name="Banfield J.F."/>
        </authorList>
    </citation>
    <scope>NUCLEOTIDE SEQUENCE [LARGE SCALE GENOMIC DNA]</scope>
</reference>
<dbReference type="EMBL" id="MFJE01000016">
    <property type="protein sequence ID" value="OGG14483.1"/>
    <property type="molecule type" value="Genomic_DNA"/>
</dbReference>
<protein>
    <recommendedName>
        <fullName evidence="3">GxxExxY protein</fullName>
    </recommendedName>
</protein>
<sequence length="141" mass="16935">MVNNKRPLFLLEEELTYKLRGIFIEISRTHGYSYKEKVYQNILANKFKNYKINFVQYPFIPVINTETGNLIDKYIPDFLVENKIIVEIKAQRYIADIHINQLVRYLHSTKYEIGFLVNFGSPKVEIIRRIYTNDRKPFLLR</sequence>
<proteinExistence type="predicted"/>
<dbReference type="STRING" id="1798375.A2773_05985"/>